<organism evidence="3 4">
    <name type="scientific">Microbacterium rhizosphaerae</name>
    <dbReference type="NCBI Taxonomy" id="1678237"/>
    <lineage>
        <taxon>Bacteria</taxon>
        <taxon>Bacillati</taxon>
        <taxon>Actinomycetota</taxon>
        <taxon>Actinomycetes</taxon>
        <taxon>Micrococcales</taxon>
        <taxon>Microbacteriaceae</taxon>
        <taxon>Microbacterium</taxon>
    </lineage>
</organism>
<dbReference type="Gene3D" id="3.40.50.720">
    <property type="entry name" value="NAD(P)-binding Rossmann-like Domain"/>
    <property type="match status" value="1"/>
</dbReference>
<evidence type="ECO:0000259" key="2">
    <source>
        <dbReference type="Pfam" id="PF01370"/>
    </source>
</evidence>
<feature type="domain" description="NAD-dependent epimerase/dehydratase" evidence="2">
    <location>
        <begin position="6"/>
        <end position="235"/>
    </location>
</feature>
<keyword evidence="4" id="KW-1185">Reference proteome</keyword>
<reference evidence="3 4" key="1">
    <citation type="submission" date="2023-11" db="EMBL/GenBank/DDBJ databases">
        <title>Genome sequence of Microbacterium rhizosphaerae KACC 19337.</title>
        <authorList>
            <person name="Choi H."/>
            <person name="Kim S."/>
            <person name="Kim Y."/>
            <person name="Kwon S.-W."/>
            <person name="Heo J."/>
        </authorList>
    </citation>
    <scope>NUCLEOTIDE SEQUENCE [LARGE SCALE GENOMIC DNA]</scope>
    <source>
        <strain evidence="3 4">KACC 19337</strain>
    </source>
</reference>
<dbReference type="PANTHER" id="PTHR43000">
    <property type="entry name" value="DTDP-D-GLUCOSE 4,6-DEHYDRATASE-RELATED"/>
    <property type="match status" value="1"/>
</dbReference>
<name>A0ABZ0SRM4_9MICO</name>
<dbReference type="Gene3D" id="3.90.25.10">
    <property type="entry name" value="UDP-galactose 4-epimerase, domain 1"/>
    <property type="match status" value="1"/>
</dbReference>
<accession>A0ABZ0SRM4</accession>
<comment type="similarity">
    <text evidence="1">Belongs to the NAD(P)-dependent epimerase/dehydratase family.</text>
</comment>
<dbReference type="InterPro" id="IPR001509">
    <property type="entry name" value="Epimerase_deHydtase"/>
</dbReference>
<dbReference type="InterPro" id="IPR036291">
    <property type="entry name" value="NAD(P)-bd_dom_sf"/>
</dbReference>
<evidence type="ECO:0000313" key="3">
    <source>
        <dbReference type="EMBL" id="WPR90815.1"/>
    </source>
</evidence>
<dbReference type="Pfam" id="PF01370">
    <property type="entry name" value="Epimerase"/>
    <property type="match status" value="1"/>
</dbReference>
<protein>
    <submittedName>
        <fullName evidence="3">NAD-dependent epimerase/dehydratase family protein</fullName>
    </submittedName>
</protein>
<dbReference type="RefSeq" id="WP_320943519.1">
    <property type="nucleotide sequence ID" value="NZ_BAABEU010000004.1"/>
</dbReference>
<dbReference type="SUPFAM" id="SSF51735">
    <property type="entry name" value="NAD(P)-binding Rossmann-fold domains"/>
    <property type="match status" value="1"/>
</dbReference>
<dbReference type="EMBL" id="CP139368">
    <property type="protein sequence ID" value="WPR90815.1"/>
    <property type="molecule type" value="Genomic_DNA"/>
</dbReference>
<proteinExistence type="inferred from homology"/>
<evidence type="ECO:0000313" key="4">
    <source>
        <dbReference type="Proteomes" id="UP001323798"/>
    </source>
</evidence>
<evidence type="ECO:0000256" key="1">
    <source>
        <dbReference type="ARBA" id="ARBA00007637"/>
    </source>
</evidence>
<dbReference type="Proteomes" id="UP001323798">
    <property type="component" value="Chromosome"/>
</dbReference>
<sequence>MTGRLVITGVDGFVGRHLAHAAADAGLDVFGIARAPISDAALLPWLGGHAAVDLRSEWPREAPLDEPIVHLAGLAAVGPSFDHPQRYISSNSAMVTKMCEALLRAGTAPRVVVVSSGAVYAPNDEDPLRAETDPVAFTSPYVVSKVLVENQVAYYRRRGLDIVVARPFNHIGPGQSSGFLVPDLLVRLKSLGDSDVLRVGNLATRRDYTDVRDVVRAYLSLASALTLDHDVYNVASGVSRSGEEILEMLCACLAIATPRLITEDEKIRATDPAIIVGRAERIAADVGWHPTIPFAQTIADAVSASV</sequence>
<gene>
    <name evidence="3" type="ORF">SM116_05850</name>
</gene>